<name>A0A0J7XZN7_9SPHN</name>
<keyword evidence="4" id="KW-1185">Reference proteome</keyword>
<dbReference type="AlphaFoldDB" id="A0A0J7XZN7"/>
<dbReference type="PATRIC" id="fig|1420583.3.peg.508"/>
<gene>
    <name evidence="3" type="ORF">V473_02535</name>
</gene>
<dbReference type="CDD" id="cd13926">
    <property type="entry name" value="N-acetylmuramidase_GH108"/>
    <property type="match status" value="1"/>
</dbReference>
<accession>A0A0J7XZN7</accession>
<dbReference type="InterPro" id="IPR008565">
    <property type="entry name" value="TtsA-like_GH18_dom"/>
</dbReference>
<evidence type="ECO:0000313" key="4">
    <source>
        <dbReference type="Proteomes" id="UP000052232"/>
    </source>
</evidence>
<dbReference type="InterPro" id="IPR018537">
    <property type="entry name" value="Peptidoglycan-bd_3"/>
</dbReference>
<dbReference type="Pfam" id="PF09374">
    <property type="entry name" value="PG_binding_3"/>
    <property type="match status" value="1"/>
</dbReference>
<feature type="domain" description="TtsA-like Glycoside hydrolase family 108" evidence="1">
    <location>
        <begin position="8"/>
        <end position="90"/>
    </location>
</feature>
<evidence type="ECO:0000313" key="3">
    <source>
        <dbReference type="EMBL" id="KMS57141.1"/>
    </source>
</evidence>
<dbReference type="RefSeq" id="WP_066600131.1">
    <property type="nucleotide sequence ID" value="NZ_KQ130434.1"/>
</dbReference>
<proteinExistence type="predicted"/>
<dbReference type="Pfam" id="PF05838">
    <property type="entry name" value="Glyco_hydro_108"/>
    <property type="match status" value="1"/>
</dbReference>
<dbReference type="InterPro" id="IPR023346">
    <property type="entry name" value="Lysozyme-like_dom_sf"/>
</dbReference>
<feature type="domain" description="Peptidoglycan binding" evidence="2">
    <location>
        <begin position="95"/>
        <end position="178"/>
    </location>
</feature>
<organism evidence="3 4">
    <name type="scientific">Sphingobium cupriresistens LL01</name>
    <dbReference type="NCBI Taxonomy" id="1420583"/>
    <lineage>
        <taxon>Bacteria</taxon>
        <taxon>Pseudomonadati</taxon>
        <taxon>Pseudomonadota</taxon>
        <taxon>Alphaproteobacteria</taxon>
        <taxon>Sphingomonadales</taxon>
        <taxon>Sphingomonadaceae</taxon>
        <taxon>Sphingobium</taxon>
    </lineage>
</organism>
<evidence type="ECO:0000259" key="1">
    <source>
        <dbReference type="Pfam" id="PF05838"/>
    </source>
</evidence>
<evidence type="ECO:0000259" key="2">
    <source>
        <dbReference type="Pfam" id="PF09374"/>
    </source>
</evidence>
<dbReference type="EMBL" id="JACT01000001">
    <property type="protein sequence ID" value="KMS57141.1"/>
    <property type="molecule type" value="Genomic_DNA"/>
</dbReference>
<comment type="caution">
    <text evidence="3">The sequence shown here is derived from an EMBL/GenBank/DDBJ whole genome shotgun (WGS) entry which is preliminary data.</text>
</comment>
<reference evidence="3 4" key="1">
    <citation type="journal article" date="2015" name="G3 (Bethesda)">
        <title>Insights into Ongoing Evolution of the Hexachlorocyclohexane Catabolic Pathway from Comparative Genomics of Ten Sphingomonadaceae Strains.</title>
        <authorList>
            <person name="Pearce S.L."/>
            <person name="Oakeshott J.G."/>
            <person name="Pandey G."/>
        </authorList>
    </citation>
    <scope>NUCLEOTIDE SEQUENCE [LARGE SCALE GENOMIC DNA]</scope>
    <source>
        <strain evidence="3 4">LL01</strain>
    </source>
</reference>
<protein>
    <submittedName>
        <fullName evidence="3">Secretion activating protein</fullName>
    </submittedName>
</protein>
<dbReference type="SUPFAM" id="SSF53955">
    <property type="entry name" value="Lysozyme-like"/>
    <property type="match status" value="1"/>
</dbReference>
<sequence length="182" mass="19703">MTIDQMIDEAIGREGGYVNNPKDKGGPTRWGITEQVARAYGYKGAMNVLPRETAVAIYRQRYAIDPGFDKIAAICPAIGHELFDTGINMGVATAGRFLQRALNVLNRQQKDYPDLIVDGACGEKTRAALKGYVAVRGAAGGEVLRKALDALQGARYIEIAEANPTQEAFLYGWIANRVGVLA</sequence>
<dbReference type="Proteomes" id="UP000052232">
    <property type="component" value="Unassembled WGS sequence"/>
</dbReference>
<dbReference type="STRING" id="1420583.V473_02535"/>
<dbReference type="Gene3D" id="1.20.141.10">
    <property type="entry name" value="Chitosanase, subunit A, domain 1"/>
    <property type="match status" value="1"/>
</dbReference>